<dbReference type="AlphaFoldDB" id="A0A841LTJ6"/>
<proteinExistence type="predicted"/>
<evidence type="ECO:0000313" key="4">
    <source>
        <dbReference type="Proteomes" id="UP000555393"/>
    </source>
</evidence>
<evidence type="ECO:0000259" key="2">
    <source>
        <dbReference type="Pfam" id="PF20256"/>
    </source>
</evidence>
<dbReference type="RefSeq" id="WP_184222789.1">
    <property type="nucleotide sequence ID" value="NZ_JACIIU010000008.1"/>
</dbReference>
<organism evidence="3 4">
    <name type="scientific">Paenochrobactrum gallinarii</name>
    <dbReference type="NCBI Taxonomy" id="643673"/>
    <lineage>
        <taxon>Bacteria</taxon>
        <taxon>Pseudomonadati</taxon>
        <taxon>Pseudomonadota</taxon>
        <taxon>Alphaproteobacteria</taxon>
        <taxon>Hyphomicrobiales</taxon>
        <taxon>Brucellaceae</taxon>
        <taxon>Paenochrobactrum</taxon>
    </lineage>
</organism>
<protein>
    <submittedName>
        <fullName evidence="3">Xanthine dehydrogenase molybdopterin-binding subunit B</fullName>
    </submittedName>
</protein>
<sequence length="80" mass="8481">MGSPYSVGTWGSCGGSLSGGAVHVVSSQMTHKLNAIAAHFLQASPDDIEPRDDLAFLRNDTGHNTSLNPSDIRELSSELR</sequence>
<keyword evidence="4" id="KW-1185">Reference proteome</keyword>
<accession>A0A841LTJ6</accession>
<dbReference type="GO" id="GO:0016491">
    <property type="term" value="F:oxidoreductase activity"/>
    <property type="evidence" value="ECO:0007669"/>
    <property type="project" value="InterPro"/>
</dbReference>
<dbReference type="Proteomes" id="UP000555393">
    <property type="component" value="Unassembled WGS sequence"/>
</dbReference>
<dbReference type="SUPFAM" id="SSF56003">
    <property type="entry name" value="Molybdenum cofactor-binding domain"/>
    <property type="match status" value="1"/>
</dbReference>
<evidence type="ECO:0000313" key="3">
    <source>
        <dbReference type="EMBL" id="MBB6261433.1"/>
    </source>
</evidence>
<feature type="domain" description="Aldehyde oxidase/xanthine dehydrogenase second molybdopterin binding" evidence="2">
    <location>
        <begin position="4"/>
        <end position="60"/>
    </location>
</feature>
<reference evidence="3 4" key="1">
    <citation type="submission" date="2020-08" db="EMBL/GenBank/DDBJ databases">
        <title>Genomic Encyclopedia of Type Strains, Phase IV (KMG-IV): sequencing the most valuable type-strain genomes for metagenomic binning, comparative biology and taxonomic classification.</title>
        <authorList>
            <person name="Goeker M."/>
        </authorList>
    </citation>
    <scope>NUCLEOTIDE SEQUENCE [LARGE SCALE GENOMIC DNA]</scope>
    <source>
        <strain evidence="3 4">DSM 22336</strain>
    </source>
</reference>
<gene>
    <name evidence="3" type="ORF">FHS77_001988</name>
</gene>
<dbReference type="InterPro" id="IPR037165">
    <property type="entry name" value="AldOxase/xan_DH_Mopterin-bd_sf"/>
</dbReference>
<feature type="region of interest" description="Disordered" evidence="1">
    <location>
        <begin position="58"/>
        <end position="80"/>
    </location>
</feature>
<dbReference type="Gene3D" id="3.30.365.10">
    <property type="entry name" value="Aldehyde oxidase/xanthine dehydrogenase, molybdopterin binding domain"/>
    <property type="match status" value="1"/>
</dbReference>
<dbReference type="InterPro" id="IPR046867">
    <property type="entry name" value="AldOxase/xan_DH_MoCoBD2"/>
</dbReference>
<comment type="caution">
    <text evidence="3">The sequence shown here is derived from an EMBL/GenBank/DDBJ whole genome shotgun (WGS) entry which is preliminary data.</text>
</comment>
<dbReference type="EMBL" id="JACIIU010000008">
    <property type="protein sequence ID" value="MBB6261433.1"/>
    <property type="molecule type" value="Genomic_DNA"/>
</dbReference>
<evidence type="ECO:0000256" key="1">
    <source>
        <dbReference type="SAM" id="MobiDB-lite"/>
    </source>
</evidence>
<dbReference type="Pfam" id="PF20256">
    <property type="entry name" value="MoCoBD_2"/>
    <property type="match status" value="1"/>
</dbReference>
<feature type="compositionally biased region" description="Basic and acidic residues" evidence="1">
    <location>
        <begin position="71"/>
        <end position="80"/>
    </location>
</feature>
<name>A0A841LTJ6_9HYPH</name>